<dbReference type="RefSeq" id="WP_185979665.1">
    <property type="nucleotide sequence ID" value="NZ_CP060204.1"/>
</dbReference>
<sequence>MKLERCFLCGAQEAQKIHHGVRGSATTDVLKCAECGLVRLSETVDDVEAFYASSGMRVDETNDLEKIRLASRADDERRFRYTERMIEGKNVIDFGCGDGGYLTHAARVAASVTGVELEEAMRKALTVEGLCCFASIQEVGTADVITLFHVLEHLEDPISYLEEFRSHLSPEGMIIIEVPNADDALLSLYQCEAFADFTYWICHIYLYTLSTLRLLVEKADYEVVFMRQIQRYSLANHLHWLSKGQPGGHYKWAFLEDSETDNTYGNMLTRLGIADTIIAGIRPRSGSFV</sequence>
<keyword evidence="2" id="KW-0489">Methyltransferase</keyword>
<dbReference type="PANTHER" id="PTHR43861">
    <property type="entry name" value="TRANS-ACONITATE 2-METHYLTRANSFERASE-RELATED"/>
    <property type="match status" value="1"/>
</dbReference>
<dbReference type="SUPFAM" id="SSF53335">
    <property type="entry name" value="S-adenosyl-L-methionine-dependent methyltransferases"/>
    <property type="match status" value="1"/>
</dbReference>
<dbReference type="Gene3D" id="3.40.50.150">
    <property type="entry name" value="Vaccinia Virus protein VP39"/>
    <property type="match status" value="1"/>
</dbReference>
<dbReference type="Proteomes" id="UP000515480">
    <property type="component" value="Chromosome"/>
</dbReference>
<dbReference type="EMBL" id="CP060204">
    <property type="protein sequence ID" value="QNH53454.1"/>
    <property type="molecule type" value="Genomic_DNA"/>
</dbReference>
<dbReference type="GO" id="GO:0032259">
    <property type="term" value="P:methylation"/>
    <property type="evidence" value="ECO:0007669"/>
    <property type="project" value="UniProtKB-KW"/>
</dbReference>
<accession>A0A7G7VH61</accession>
<dbReference type="PANTHER" id="PTHR43861:SF3">
    <property type="entry name" value="PUTATIVE (AFU_ORTHOLOGUE AFUA_2G14390)-RELATED"/>
    <property type="match status" value="1"/>
</dbReference>
<dbReference type="Pfam" id="PF13489">
    <property type="entry name" value="Methyltransf_23"/>
    <property type="match status" value="1"/>
</dbReference>
<evidence type="ECO:0000313" key="3">
    <source>
        <dbReference type="Proteomes" id="UP000515480"/>
    </source>
</evidence>
<dbReference type="CDD" id="cd02440">
    <property type="entry name" value="AdoMet_MTases"/>
    <property type="match status" value="1"/>
</dbReference>
<keyword evidence="1 2" id="KW-0808">Transferase</keyword>
<evidence type="ECO:0000313" key="2">
    <source>
        <dbReference type="EMBL" id="QNH53454.1"/>
    </source>
</evidence>
<gene>
    <name evidence="2" type="ORF">H1B31_05910</name>
</gene>
<protein>
    <submittedName>
        <fullName evidence="2">Class I SAM-dependent methyltransferase</fullName>
    </submittedName>
</protein>
<organism evidence="2 3">
    <name type="scientific">Selenomonas timonae</name>
    <dbReference type="NCBI Taxonomy" id="2754044"/>
    <lineage>
        <taxon>Bacteria</taxon>
        <taxon>Bacillati</taxon>
        <taxon>Bacillota</taxon>
        <taxon>Negativicutes</taxon>
        <taxon>Selenomonadales</taxon>
        <taxon>Selenomonadaceae</taxon>
        <taxon>Selenomonas</taxon>
    </lineage>
</organism>
<dbReference type="KEGG" id="stim:H1B31_05910"/>
<dbReference type="InterPro" id="IPR029063">
    <property type="entry name" value="SAM-dependent_MTases_sf"/>
</dbReference>
<dbReference type="GO" id="GO:0008168">
    <property type="term" value="F:methyltransferase activity"/>
    <property type="evidence" value="ECO:0007669"/>
    <property type="project" value="UniProtKB-KW"/>
</dbReference>
<evidence type="ECO:0000256" key="1">
    <source>
        <dbReference type="ARBA" id="ARBA00022679"/>
    </source>
</evidence>
<proteinExistence type="predicted"/>
<reference evidence="2 3" key="1">
    <citation type="submission" date="2020-07" db="EMBL/GenBank/DDBJ databases">
        <title>Complete genome and description of Selenomonas timonensis sp. nov., a new bacterium isolated from a gingivitis subject.</title>
        <authorList>
            <person name="Antezack A."/>
        </authorList>
    </citation>
    <scope>NUCLEOTIDE SEQUENCE [LARGE SCALE GENOMIC DNA]</scope>
    <source>
        <strain evidence="2 3">Marseille-Q3039</strain>
    </source>
</reference>
<name>A0A7G7VH61_9FIRM</name>
<dbReference type="AlphaFoldDB" id="A0A7G7VH61"/>
<keyword evidence="3" id="KW-1185">Reference proteome</keyword>